<dbReference type="Gene3D" id="3.40.50.12780">
    <property type="entry name" value="N-terminal domain of ligase-like"/>
    <property type="match status" value="1"/>
</dbReference>
<dbReference type="Pfam" id="PF13193">
    <property type="entry name" value="AMP-binding_C"/>
    <property type="match status" value="1"/>
</dbReference>
<dbReference type="PANTHER" id="PTHR43767:SF1">
    <property type="entry name" value="NONRIBOSOMAL PEPTIDE SYNTHASE PES1 (EUROFUNG)-RELATED"/>
    <property type="match status" value="1"/>
</dbReference>
<dbReference type="SUPFAM" id="SSF56801">
    <property type="entry name" value="Acetyl-CoA synthetase-like"/>
    <property type="match status" value="1"/>
</dbReference>
<keyword evidence="5" id="KW-1185">Reference proteome</keyword>
<comment type="caution">
    <text evidence="4">The sequence shown here is derived from an EMBL/GenBank/DDBJ whole genome shotgun (WGS) entry which is preliminary data.</text>
</comment>
<protein>
    <submittedName>
        <fullName evidence="4">Class I adenylate-forming enzyme family protein</fullName>
    </submittedName>
</protein>
<feature type="domain" description="AMP-dependent synthetase/ligase" evidence="2">
    <location>
        <begin position="15"/>
        <end position="398"/>
    </location>
</feature>
<sequence>MLERNDATVYQGIAAVADRYPDRTALVFEDDRTSYGELIAESEALAEALSELGVGAGDRIAVWLGNRPEWITAQLAASYLGAAVVAVNTRYRTHELEYMLDDSDCELLLTEESFLGNDYLEMLSEIVPEIRETDPESVAVESTGGLNHVIALEDHSDYPAARSYGDVVNRERNGDDISPAADPSAPATVFYTSGTTSDPKGCLQSNRSLLNHSYNVGEFFDISADDVALGVLPFCGIWGYNMFLSALAHGIPLVVQTHFDAERTIELIESHEVTYMSALATMLLRMRRHDAFEPERVASMECGAAGFITMGYDETVFEDLEDAFGFPLVQPYGLSEGNSQIFVGDPSDSIEQRKQVGGPPIHPELELRIADPETNETLPPGEEGEICLRGYNVMNEYHEKPEKTAAVVDGDGWFHTGDLGTRDGDGYFYYQSRIDDALRVRGFIVTPRDIETVIDDHPAVELSQVVGAPHPRHGQAPVAFVKRADPDLDVAELRTFLEDRVADYKIPEDVEFVDEFPRSEGPHGEKIQKTELRDSVADRYQTD</sequence>
<organism evidence="4 5">
    <name type="scientific">Natrinema soli</name>
    <dbReference type="NCBI Taxonomy" id="1930624"/>
    <lineage>
        <taxon>Archaea</taxon>
        <taxon>Methanobacteriati</taxon>
        <taxon>Methanobacteriota</taxon>
        <taxon>Stenosarchaea group</taxon>
        <taxon>Halobacteria</taxon>
        <taxon>Halobacteriales</taxon>
        <taxon>Natrialbaceae</taxon>
        <taxon>Natrinema</taxon>
    </lineage>
</organism>
<proteinExistence type="predicted"/>
<dbReference type="GO" id="GO:0016878">
    <property type="term" value="F:acid-thiol ligase activity"/>
    <property type="evidence" value="ECO:0007669"/>
    <property type="project" value="UniProtKB-ARBA"/>
</dbReference>
<dbReference type="InterPro" id="IPR000873">
    <property type="entry name" value="AMP-dep_synth/lig_dom"/>
</dbReference>
<dbReference type="RefSeq" id="WP_273739462.1">
    <property type="nucleotide sequence ID" value="NZ_JAQIVI010000255.1"/>
</dbReference>
<dbReference type="InterPro" id="IPR045851">
    <property type="entry name" value="AMP-bd_C_sf"/>
</dbReference>
<evidence type="ECO:0000259" key="2">
    <source>
        <dbReference type="Pfam" id="PF00501"/>
    </source>
</evidence>
<dbReference type="InterPro" id="IPR042099">
    <property type="entry name" value="ANL_N_sf"/>
</dbReference>
<dbReference type="AlphaFoldDB" id="A0ABD5SMG3"/>
<reference evidence="4 5" key="1">
    <citation type="journal article" date="2019" name="Int. J. Syst. Evol. Microbiol.">
        <title>The Global Catalogue of Microorganisms (GCM) 10K type strain sequencing project: providing services to taxonomists for standard genome sequencing and annotation.</title>
        <authorList>
            <consortium name="The Broad Institute Genomics Platform"/>
            <consortium name="The Broad Institute Genome Sequencing Center for Infectious Disease"/>
            <person name="Wu L."/>
            <person name="Ma J."/>
        </authorList>
    </citation>
    <scope>NUCLEOTIDE SEQUENCE [LARGE SCALE GENOMIC DNA]</scope>
    <source>
        <strain evidence="4 5">LMG 29247</strain>
    </source>
</reference>
<evidence type="ECO:0000259" key="3">
    <source>
        <dbReference type="Pfam" id="PF13193"/>
    </source>
</evidence>
<name>A0ABD5SMG3_9EURY</name>
<evidence type="ECO:0000313" key="4">
    <source>
        <dbReference type="EMBL" id="MFC6766500.1"/>
    </source>
</evidence>
<dbReference type="EMBL" id="JBHSWV010000255">
    <property type="protein sequence ID" value="MFC6766500.1"/>
    <property type="molecule type" value="Genomic_DNA"/>
</dbReference>
<accession>A0ABD5SMG3</accession>
<gene>
    <name evidence="4" type="ORF">ACFQE6_16345</name>
</gene>
<evidence type="ECO:0000256" key="1">
    <source>
        <dbReference type="SAM" id="MobiDB-lite"/>
    </source>
</evidence>
<dbReference type="Pfam" id="PF00501">
    <property type="entry name" value="AMP-binding"/>
    <property type="match status" value="1"/>
</dbReference>
<dbReference type="InterPro" id="IPR020845">
    <property type="entry name" value="AMP-binding_CS"/>
</dbReference>
<feature type="region of interest" description="Disordered" evidence="1">
    <location>
        <begin position="515"/>
        <end position="543"/>
    </location>
</feature>
<dbReference type="InterPro" id="IPR025110">
    <property type="entry name" value="AMP-bd_C"/>
</dbReference>
<dbReference type="PANTHER" id="PTHR43767">
    <property type="entry name" value="LONG-CHAIN-FATTY-ACID--COA LIGASE"/>
    <property type="match status" value="1"/>
</dbReference>
<evidence type="ECO:0000313" key="5">
    <source>
        <dbReference type="Proteomes" id="UP001596383"/>
    </source>
</evidence>
<dbReference type="Gene3D" id="3.30.300.30">
    <property type="match status" value="1"/>
</dbReference>
<dbReference type="PROSITE" id="PS00455">
    <property type="entry name" value="AMP_BINDING"/>
    <property type="match status" value="1"/>
</dbReference>
<feature type="domain" description="AMP-binding enzyme C-terminal" evidence="3">
    <location>
        <begin position="450"/>
        <end position="519"/>
    </location>
</feature>
<dbReference type="Proteomes" id="UP001596383">
    <property type="component" value="Unassembled WGS sequence"/>
</dbReference>
<dbReference type="InterPro" id="IPR050237">
    <property type="entry name" value="ATP-dep_AMP-bd_enzyme"/>
</dbReference>